<reference evidence="6" key="1">
    <citation type="submission" date="2023-03" db="EMBL/GenBank/DDBJ databases">
        <title>Massive genome expansion in bonnet fungi (Mycena s.s.) driven by repeated elements and novel gene families across ecological guilds.</title>
        <authorList>
            <consortium name="Lawrence Berkeley National Laboratory"/>
            <person name="Harder C.B."/>
            <person name="Miyauchi S."/>
            <person name="Viragh M."/>
            <person name="Kuo A."/>
            <person name="Thoen E."/>
            <person name="Andreopoulos B."/>
            <person name="Lu D."/>
            <person name="Skrede I."/>
            <person name="Drula E."/>
            <person name="Henrissat B."/>
            <person name="Morin E."/>
            <person name="Kohler A."/>
            <person name="Barry K."/>
            <person name="LaButti K."/>
            <person name="Morin E."/>
            <person name="Salamov A."/>
            <person name="Lipzen A."/>
            <person name="Mereny Z."/>
            <person name="Hegedus B."/>
            <person name="Baldrian P."/>
            <person name="Stursova M."/>
            <person name="Weitz H."/>
            <person name="Taylor A."/>
            <person name="Grigoriev I.V."/>
            <person name="Nagy L.G."/>
            <person name="Martin F."/>
            <person name="Kauserud H."/>
        </authorList>
    </citation>
    <scope>NUCLEOTIDE SEQUENCE</scope>
    <source>
        <strain evidence="6">CBHHK002</strain>
    </source>
</reference>
<proteinExistence type="predicted"/>
<dbReference type="GO" id="GO:0008240">
    <property type="term" value="F:tripeptidyl-peptidase activity"/>
    <property type="evidence" value="ECO:0007669"/>
    <property type="project" value="TreeGrafter"/>
</dbReference>
<dbReference type="InterPro" id="IPR036852">
    <property type="entry name" value="Peptidase_S8/S53_dom_sf"/>
</dbReference>
<dbReference type="Gene3D" id="3.40.50.200">
    <property type="entry name" value="Peptidase S8/S53 domain"/>
    <property type="match status" value="1"/>
</dbReference>
<dbReference type="SUPFAM" id="SSF52743">
    <property type="entry name" value="Subtilisin-like"/>
    <property type="match status" value="1"/>
</dbReference>
<feature type="binding site" evidence="4">
    <location>
        <position position="271"/>
    </location>
    <ligand>
        <name>Ca(2+)</name>
        <dbReference type="ChEBI" id="CHEBI:29108"/>
    </ligand>
</feature>
<dbReference type="AlphaFoldDB" id="A0AAD7A8G2"/>
<gene>
    <name evidence="6" type="ORF">DFH08DRAFT_956943</name>
</gene>
<comment type="caution">
    <text evidence="6">The sequence shown here is derived from an EMBL/GenBank/DDBJ whole genome shotgun (WGS) entry which is preliminary data.</text>
</comment>
<dbReference type="PROSITE" id="PS00138">
    <property type="entry name" value="SUBTILASE_SER"/>
    <property type="match status" value="1"/>
</dbReference>
<keyword evidence="4" id="KW-0106">Calcium</keyword>
<organism evidence="6 7">
    <name type="scientific">Mycena albidolilacea</name>
    <dbReference type="NCBI Taxonomy" id="1033008"/>
    <lineage>
        <taxon>Eukaryota</taxon>
        <taxon>Fungi</taxon>
        <taxon>Dikarya</taxon>
        <taxon>Basidiomycota</taxon>
        <taxon>Agaricomycotina</taxon>
        <taxon>Agaricomycetes</taxon>
        <taxon>Agaricomycetidae</taxon>
        <taxon>Agaricales</taxon>
        <taxon>Marasmiineae</taxon>
        <taxon>Mycenaceae</taxon>
        <taxon>Mycena</taxon>
    </lineage>
</organism>
<feature type="active site" description="Charge relay system" evidence="4">
    <location>
        <position position="228"/>
    </location>
</feature>
<evidence type="ECO:0000313" key="7">
    <source>
        <dbReference type="Proteomes" id="UP001218218"/>
    </source>
</evidence>
<accession>A0AAD7A8G2</accession>
<evidence type="ECO:0000259" key="5">
    <source>
        <dbReference type="PROSITE" id="PS51695"/>
    </source>
</evidence>
<feature type="binding site" evidence="4">
    <location>
        <position position="295"/>
    </location>
    <ligand>
        <name>Ca(2+)</name>
        <dbReference type="ChEBI" id="CHEBI:29108"/>
    </ligand>
</feature>
<name>A0AAD7A8G2_9AGAR</name>
<protein>
    <submittedName>
        <fullName evidence="6">Peptidase S8/S53 domain-containing protein</fullName>
    </submittedName>
</protein>
<keyword evidence="1 4" id="KW-0645">Protease</keyword>
<dbReference type="GO" id="GO:0006508">
    <property type="term" value="P:proteolysis"/>
    <property type="evidence" value="ECO:0007669"/>
    <property type="project" value="UniProtKB-KW"/>
</dbReference>
<dbReference type="InterPro" id="IPR023828">
    <property type="entry name" value="Peptidase_S8_Ser-AS"/>
</dbReference>
<dbReference type="PANTHER" id="PTHR14218:SF15">
    <property type="entry name" value="TRIPEPTIDYL-PEPTIDASE 1"/>
    <property type="match status" value="1"/>
</dbReference>
<feature type="domain" description="Peptidase S53" evidence="5">
    <location>
        <begin position="1"/>
        <end position="314"/>
    </location>
</feature>
<dbReference type="GO" id="GO:0004252">
    <property type="term" value="F:serine-type endopeptidase activity"/>
    <property type="evidence" value="ECO:0007669"/>
    <property type="project" value="UniProtKB-UniRule"/>
</dbReference>
<keyword evidence="7" id="KW-1185">Reference proteome</keyword>
<evidence type="ECO:0000313" key="6">
    <source>
        <dbReference type="EMBL" id="KAJ7352131.1"/>
    </source>
</evidence>
<evidence type="ECO:0000256" key="3">
    <source>
        <dbReference type="ARBA" id="ARBA00022825"/>
    </source>
</evidence>
<feature type="active site" description="Charge relay system" evidence="4">
    <location>
        <position position="61"/>
    </location>
</feature>
<dbReference type="EMBL" id="JARIHO010000012">
    <property type="protein sequence ID" value="KAJ7352131.1"/>
    <property type="molecule type" value="Genomic_DNA"/>
</dbReference>
<dbReference type="CDD" id="cd04056">
    <property type="entry name" value="Peptidases_S53"/>
    <property type="match status" value="1"/>
</dbReference>
<dbReference type="Proteomes" id="UP001218218">
    <property type="component" value="Unassembled WGS sequence"/>
</dbReference>
<dbReference type="GO" id="GO:0046872">
    <property type="term" value="F:metal ion binding"/>
    <property type="evidence" value="ECO:0007669"/>
    <property type="project" value="UniProtKB-UniRule"/>
</dbReference>
<evidence type="ECO:0000256" key="4">
    <source>
        <dbReference type="PROSITE-ProRule" id="PRU01032"/>
    </source>
</evidence>
<feature type="active site" description="Charge relay system" evidence="4">
    <location>
        <position position="65"/>
    </location>
</feature>
<evidence type="ECO:0000256" key="2">
    <source>
        <dbReference type="ARBA" id="ARBA00022801"/>
    </source>
</evidence>
<feature type="binding site" evidence="4">
    <location>
        <position position="293"/>
    </location>
    <ligand>
        <name>Ca(2+)</name>
        <dbReference type="ChEBI" id="CHEBI:29108"/>
    </ligand>
</feature>
<dbReference type="InterPro" id="IPR030400">
    <property type="entry name" value="Sedolisin_dom"/>
</dbReference>
<dbReference type="InterPro" id="IPR050819">
    <property type="entry name" value="Tripeptidyl-peptidase_I"/>
</dbReference>
<keyword evidence="4" id="KW-0479">Metal-binding</keyword>
<feature type="binding site" evidence="4">
    <location>
        <position position="270"/>
    </location>
    <ligand>
        <name>Ca(2+)</name>
        <dbReference type="ChEBI" id="CHEBI:29108"/>
    </ligand>
</feature>
<comment type="cofactor">
    <cofactor evidence="4">
        <name>Ca(2+)</name>
        <dbReference type="ChEBI" id="CHEBI:29108"/>
    </cofactor>
    <text evidence="4">Binds 1 Ca(2+) ion per subunit.</text>
</comment>
<dbReference type="PANTHER" id="PTHR14218">
    <property type="entry name" value="PROTEASE S8 TRIPEPTIDYL PEPTIDASE I CLN2"/>
    <property type="match status" value="1"/>
</dbReference>
<keyword evidence="3 4" id="KW-0720">Serine protease</keyword>
<sequence length="314" mass="33112">MPNSLLSLLPPLLLLPQYPKYTDLAQFLTLFRPDMSQNTTFELLSVDGGTNPQGPLQAGDEANLDIQYATGLATGVPIQFLSVGVPVTGLDWPMSLLDSIAFIDGLTDRLRTATKLCNRYMALGARGISAIFSSEDGGVCGNHDEANDCADNGFAPEVALNFSGGEFSNYFSAPAYQTAAVASFLAGLPGNFVGTFNRSGRGYPDVAVQGLNFEMVWEADTWLDSGTSASAPTFAAVVALINDRLVAVGKPILRFLNPFLYSEASAAFTDITVGHNSGLNRPANASGFDAAVGWDPLTGFGSPRFADFLAAALA</sequence>
<evidence type="ECO:0000256" key="1">
    <source>
        <dbReference type="ARBA" id="ARBA00022670"/>
    </source>
</evidence>
<keyword evidence="2 4" id="KW-0378">Hydrolase</keyword>
<dbReference type="PROSITE" id="PS51695">
    <property type="entry name" value="SEDOLISIN"/>
    <property type="match status" value="1"/>
</dbReference>